<reference evidence="2 3" key="2">
    <citation type="journal article" date="2017" name="Front. Plant Sci.">
        <title>Gene Classification and Mining of Molecular Markers Useful in Red Clover (Trifolium pratense) Breeding.</title>
        <authorList>
            <person name="Istvanek J."/>
            <person name="Dluhosova J."/>
            <person name="Dluhos P."/>
            <person name="Patkova L."/>
            <person name="Nedelnik J."/>
            <person name="Repkova J."/>
        </authorList>
    </citation>
    <scope>NUCLEOTIDE SEQUENCE [LARGE SCALE GENOMIC DNA]</scope>
    <source>
        <strain evidence="3">cv. Tatra</strain>
        <tissue evidence="2">Young leaves</tissue>
    </source>
</reference>
<feature type="compositionally biased region" description="Polar residues" evidence="1">
    <location>
        <begin position="29"/>
        <end position="48"/>
    </location>
</feature>
<name>A0A2K3KPD6_TRIPR</name>
<comment type="caution">
    <text evidence="2">The sequence shown here is derived from an EMBL/GenBank/DDBJ whole genome shotgun (WGS) entry which is preliminary data.</text>
</comment>
<accession>A0A2K3KPD6</accession>
<feature type="non-terminal residue" evidence="2">
    <location>
        <position position="48"/>
    </location>
</feature>
<reference evidence="2 3" key="1">
    <citation type="journal article" date="2014" name="Am. J. Bot.">
        <title>Genome assembly and annotation for red clover (Trifolium pratense; Fabaceae).</title>
        <authorList>
            <person name="Istvanek J."/>
            <person name="Jaros M."/>
            <person name="Krenek A."/>
            <person name="Repkova J."/>
        </authorList>
    </citation>
    <scope>NUCLEOTIDE SEQUENCE [LARGE SCALE GENOMIC DNA]</scope>
    <source>
        <strain evidence="3">cv. Tatra</strain>
        <tissue evidence="2">Young leaves</tissue>
    </source>
</reference>
<evidence type="ECO:0000313" key="2">
    <source>
        <dbReference type="EMBL" id="PNX68158.1"/>
    </source>
</evidence>
<dbReference type="Proteomes" id="UP000236291">
    <property type="component" value="Unassembled WGS sequence"/>
</dbReference>
<protein>
    <submittedName>
        <fullName evidence="2">Uncharacterized protein</fullName>
    </submittedName>
</protein>
<sequence>MKSKETKSNSLLHHRLPPSPATPRIVHLPSSTTINLRSHPFSTTPQPS</sequence>
<organism evidence="2 3">
    <name type="scientific">Trifolium pratense</name>
    <name type="common">Red clover</name>
    <dbReference type="NCBI Taxonomy" id="57577"/>
    <lineage>
        <taxon>Eukaryota</taxon>
        <taxon>Viridiplantae</taxon>
        <taxon>Streptophyta</taxon>
        <taxon>Embryophyta</taxon>
        <taxon>Tracheophyta</taxon>
        <taxon>Spermatophyta</taxon>
        <taxon>Magnoliopsida</taxon>
        <taxon>eudicotyledons</taxon>
        <taxon>Gunneridae</taxon>
        <taxon>Pentapetalae</taxon>
        <taxon>rosids</taxon>
        <taxon>fabids</taxon>
        <taxon>Fabales</taxon>
        <taxon>Fabaceae</taxon>
        <taxon>Papilionoideae</taxon>
        <taxon>50 kb inversion clade</taxon>
        <taxon>NPAAA clade</taxon>
        <taxon>Hologalegina</taxon>
        <taxon>IRL clade</taxon>
        <taxon>Trifolieae</taxon>
        <taxon>Trifolium</taxon>
    </lineage>
</organism>
<gene>
    <name evidence="2" type="ORF">L195_g063853</name>
</gene>
<proteinExistence type="predicted"/>
<dbReference type="AlphaFoldDB" id="A0A2K3KPD6"/>
<feature type="region of interest" description="Disordered" evidence="1">
    <location>
        <begin position="1"/>
        <end position="48"/>
    </location>
</feature>
<dbReference type="EMBL" id="ASHM01223010">
    <property type="protein sequence ID" value="PNX68158.1"/>
    <property type="molecule type" value="Genomic_DNA"/>
</dbReference>
<evidence type="ECO:0000313" key="3">
    <source>
        <dbReference type="Proteomes" id="UP000236291"/>
    </source>
</evidence>
<evidence type="ECO:0000256" key="1">
    <source>
        <dbReference type="SAM" id="MobiDB-lite"/>
    </source>
</evidence>